<dbReference type="InterPro" id="IPR006680">
    <property type="entry name" value="Amidohydro-rel"/>
</dbReference>
<evidence type="ECO:0000259" key="1">
    <source>
        <dbReference type="Pfam" id="PF04909"/>
    </source>
</evidence>
<organism evidence="2 4">
    <name type="scientific">Naasia aerilata</name>
    <dbReference type="NCBI Taxonomy" id="1162966"/>
    <lineage>
        <taxon>Bacteria</taxon>
        <taxon>Bacillati</taxon>
        <taxon>Actinomycetota</taxon>
        <taxon>Actinomycetes</taxon>
        <taxon>Micrococcales</taxon>
        <taxon>Microbacteriaceae</taxon>
        <taxon>Naasia</taxon>
    </lineage>
</organism>
<evidence type="ECO:0000313" key="4">
    <source>
        <dbReference type="Proteomes" id="UP001321498"/>
    </source>
</evidence>
<sequence>MGRGDDRRRTAQGQRVLGAVRLGAEILPPQLKVDIRSRLQDKIMFGTDHPSIPFDRLFREWDELGYSDDVMSKVFHRNAERILGV</sequence>
<dbReference type="RefSeq" id="WP_286277589.1">
    <property type="nucleotide sequence ID" value="NZ_AP027731.1"/>
</dbReference>
<dbReference type="EMBL" id="AP027731">
    <property type="protein sequence ID" value="BDZ47732.1"/>
    <property type="molecule type" value="Genomic_DNA"/>
</dbReference>
<evidence type="ECO:0000313" key="2">
    <source>
        <dbReference type="EMBL" id="BDZ44121.1"/>
    </source>
</evidence>
<reference evidence="2" key="3">
    <citation type="submission" date="2023-02" db="EMBL/GenBank/DDBJ databases">
        <authorList>
            <person name="Sun Q."/>
            <person name="Mori K."/>
        </authorList>
    </citation>
    <scope>NUCLEOTIDE SEQUENCE</scope>
    <source>
        <strain evidence="2">NBRC 108725</strain>
    </source>
</reference>
<name>A0ABN6XH15_9MICO</name>
<feature type="domain" description="Amidohydrolase-related" evidence="1">
    <location>
        <begin position="36"/>
        <end position="84"/>
    </location>
</feature>
<dbReference type="Pfam" id="PF04909">
    <property type="entry name" value="Amidohydro_2"/>
    <property type="match status" value="1"/>
</dbReference>
<gene>
    <name evidence="2" type="ORF">GCM10025866_00300</name>
    <name evidence="3" type="ORF">GCM10025866_36410</name>
</gene>
<proteinExistence type="predicted"/>
<dbReference type="Gene3D" id="3.20.20.140">
    <property type="entry name" value="Metal-dependent hydrolases"/>
    <property type="match status" value="1"/>
</dbReference>
<dbReference type="Proteomes" id="UP001321498">
    <property type="component" value="Chromosome"/>
</dbReference>
<dbReference type="InterPro" id="IPR032466">
    <property type="entry name" value="Metal_Hydrolase"/>
</dbReference>
<reference evidence="4" key="2">
    <citation type="journal article" date="2019" name="Int. J. Syst. Evol. Microbiol.">
        <title>The Global Catalogue of Microorganisms (GCM) 10K type strain sequencing project: providing services to taxonomists for standard genome sequencing and annotation.</title>
        <authorList>
            <consortium name="The Broad Institute Genomics Platform"/>
            <consortium name="The Broad Institute Genome Sequencing Center for Infectious Disease"/>
            <person name="Wu L."/>
            <person name="Ma J."/>
        </authorList>
    </citation>
    <scope>NUCLEOTIDE SEQUENCE [LARGE SCALE GENOMIC DNA]</scope>
    <source>
        <strain evidence="4">NBRC 108725</strain>
    </source>
</reference>
<protein>
    <recommendedName>
        <fullName evidence="1">Amidohydrolase-related domain-containing protein</fullName>
    </recommendedName>
</protein>
<dbReference type="EMBL" id="AP027731">
    <property type="protein sequence ID" value="BDZ44121.1"/>
    <property type="molecule type" value="Genomic_DNA"/>
</dbReference>
<reference evidence="2" key="1">
    <citation type="journal article" date="2014" name="Int. J. Syst. Evol. Microbiol.">
        <title>Complete genome of a new Firmicutes species belonging to the dominant human colonic microbiota ('Ruminococcus bicirculans') reveals two chromosomes and a selective capacity to utilize plant glucans.</title>
        <authorList>
            <consortium name="NISC Comparative Sequencing Program"/>
            <person name="Wegmann U."/>
            <person name="Louis P."/>
            <person name="Goesmann A."/>
            <person name="Henrissat B."/>
            <person name="Duncan S.H."/>
            <person name="Flint H.J."/>
        </authorList>
    </citation>
    <scope>NUCLEOTIDE SEQUENCE</scope>
    <source>
        <strain evidence="2">NBRC 108725</strain>
    </source>
</reference>
<keyword evidence="4" id="KW-1185">Reference proteome</keyword>
<evidence type="ECO:0000313" key="3">
    <source>
        <dbReference type="EMBL" id="BDZ47732.1"/>
    </source>
</evidence>
<dbReference type="SUPFAM" id="SSF51556">
    <property type="entry name" value="Metallo-dependent hydrolases"/>
    <property type="match status" value="1"/>
</dbReference>
<accession>A0ABN6XH15</accession>